<reference evidence="1 2" key="1">
    <citation type="submission" date="2019-05" db="EMBL/GenBank/DDBJ databases">
        <title>Arcobacter sp. nov., isolated from sea sediment.</title>
        <authorList>
            <person name="Kim W."/>
        </authorList>
    </citation>
    <scope>NUCLEOTIDE SEQUENCE [LARGE SCALE GENOMIC DNA]</scope>
    <source>
        <strain evidence="1 2">CAU 1517</strain>
    </source>
</reference>
<protein>
    <submittedName>
        <fullName evidence="1">Uncharacterized protein</fullName>
    </submittedName>
</protein>
<comment type="caution">
    <text evidence="1">The sequence shown here is derived from an EMBL/GenBank/DDBJ whole genome shotgun (WGS) entry which is preliminary data.</text>
</comment>
<keyword evidence="2" id="KW-1185">Reference proteome</keyword>
<dbReference type="RefSeq" id="WP_138153305.1">
    <property type="nucleotide sequence ID" value="NZ_CBDDKQ010000003.1"/>
</dbReference>
<dbReference type="AlphaFoldDB" id="A0A5R8XZ73"/>
<accession>A0A5R8XZ73</accession>
<dbReference type="EMBL" id="VANU01000005">
    <property type="protein sequence ID" value="TLP37051.1"/>
    <property type="molecule type" value="Genomic_DNA"/>
</dbReference>
<sequence length="163" mass="18899">MDFNKLDSTQKESLSEEFKNFSSILGGDNFLLTAVEEIRKQKPNPILNQTGIFHTTKIKVVLSKSIYKDTLTALYDAIRREEKTGDMLDGASPKEYKTTMNMIRTLKPISVTFESKETNQKFTFDILDTSEPKKTKVTFIFKAIFFYHLDELKKALFYKKNND</sequence>
<organism evidence="1 2">
    <name type="scientific">Arcobacter arenosus</name>
    <dbReference type="NCBI Taxonomy" id="2576037"/>
    <lineage>
        <taxon>Bacteria</taxon>
        <taxon>Pseudomonadati</taxon>
        <taxon>Campylobacterota</taxon>
        <taxon>Epsilonproteobacteria</taxon>
        <taxon>Campylobacterales</taxon>
        <taxon>Arcobacteraceae</taxon>
        <taxon>Arcobacter</taxon>
    </lineage>
</organism>
<proteinExistence type="predicted"/>
<dbReference type="Proteomes" id="UP000308901">
    <property type="component" value="Unassembled WGS sequence"/>
</dbReference>
<name>A0A5R8XZ73_9BACT</name>
<gene>
    <name evidence="1" type="ORF">FDK22_12470</name>
</gene>
<evidence type="ECO:0000313" key="2">
    <source>
        <dbReference type="Proteomes" id="UP000308901"/>
    </source>
</evidence>
<evidence type="ECO:0000313" key="1">
    <source>
        <dbReference type="EMBL" id="TLP37051.1"/>
    </source>
</evidence>
<dbReference type="OrthoDB" id="5343880at2"/>